<dbReference type="GO" id="GO:0050650">
    <property type="term" value="P:chondroitin sulfate proteoglycan biosynthetic process"/>
    <property type="evidence" value="ECO:0007669"/>
    <property type="project" value="TreeGrafter"/>
</dbReference>
<comment type="subcellular location">
    <subcellularLocation>
        <location evidence="2 19">Golgi apparatus membrane</location>
        <topology evidence="2 19">Single-pass type II membrane protein</topology>
    </subcellularLocation>
</comment>
<evidence type="ECO:0000256" key="15">
    <source>
        <dbReference type="ARBA" id="ARBA00047979"/>
    </source>
</evidence>
<feature type="glycosylation site" description="N-linked (GlcNAc...) asparagine" evidence="18">
    <location>
        <position position="316"/>
    </location>
</feature>
<dbReference type="SUPFAM" id="SSF53448">
    <property type="entry name" value="Nucleotide-diphospho-sugar transferases"/>
    <property type="match status" value="1"/>
</dbReference>
<dbReference type="AlphaFoldDB" id="A0A1B6CXM4"/>
<gene>
    <name evidence="20" type="ORF">g.20590</name>
</gene>
<dbReference type="GO" id="GO:0005975">
    <property type="term" value="P:carbohydrate metabolic process"/>
    <property type="evidence" value="ECO:0007669"/>
    <property type="project" value="TreeGrafter"/>
</dbReference>
<dbReference type="GO" id="GO:0046872">
    <property type="term" value="F:metal ion binding"/>
    <property type="evidence" value="ECO:0007669"/>
    <property type="project" value="UniProtKB-KW"/>
</dbReference>
<evidence type="ECO:0000256" key="1">
    <source>
        <dbReference type="ARBA" id="ARBA00001936"/>
    </source>
</evidence>
<keyword evidence="8 17" id="KW-0479">Metal-binding</keyword>
<evidence type="ECO:0000256" key="12">
    <source>
        <dbReference type="ARBA" id="ARBA00023136"/>
    </source>
</evidence>
<evidence type="ECO:0000256" key="11">
    <source>
        <dbReference type="ARBA" id="ARBA00023034"/>
    </source>
</evidence>
<keyword evidence="7" id="KW-0812">Transmembrane</keyword>
<comment type="pathway">
    <text evidence="3 19">Protein modification; protein glycosylation.</text>
</comment>
<evidence type="ECO:0000256" key="6">
    <source>
        <dbReference type="ARBA" id="ARBA00022679"/>
    </source>
</evidence>
<dbReference type="Gene3D" id="3.90.550.10">
    <property type="entry name" value="Spore Coat Polysaccharide Biosynthesis Protein SpsA, Chain A"/>
    <property type="match status" value="1"/>
</dbReference>
<dbReference type="PANTHER" id="PTHR10896:SF50">
    <property type="entry name" value="GALACTOSYLGALACTOSYLXYLOSYLPROTEIN 3-BETA-GLUCURONOSYLTRANSFERASE P"/>
    <property type="match status" value="1"/>
</dbReference>
<keyword evidence="10" id="KW-1133">Transmembrane helix</keyword>
<evidence type="ECO:0000313" key="20">
    <source>
        <dbReference type="EMBL" id="JAS18075.1"/>
    </source>
</evidence>
<evidence type="ECO:0000256" key="17">
    <source>
        <dbReference type="PIRSR" id="PIRSR605027-3"/>
    </source>
</evidence>
<evidence type="ECO:0000256" key="2">
    <source>
        <dbReference type="ARBA" id="ARBA00004323"/>
    </source>
</evidence>
<keyword evidence="14 17" id="KW-0464">Manganese</keyword>
<dbReference type="FunFam" id="3.90.550.10:FF:000044">
    <property type="entry name" value="Galactosylgalactosylxylosylprotein 3-beta-glucuronosyltransferase"/>
    <property type="match status" value="1"/>
</dbReference>
<evidence type="ECO:0000256" key="19">
    <source>
        <dbReference type="RuleBase" id="RU363127"/>
    </source>
</evidence>
<evidence type="ECO:0000256" key="8">
    <source>
        <dbReference type="ARBA" id="ARBA00022723"/>
    </source>
</evidence>
<dbReference type="InterPro" id="IPR005027">
    <property type="entry name" value="Glyco_trans_43"/>
</dbReference>
<dbReference type="UniPathway" id="UPA00378"/>
<dbReference type="InterPro" id="IPR029044">
    <property type="entry name" value="Nucleotide-diphossugar_trans"/>
</dbReference>
<comment type="cofactor">
    <cofactor evidence="1 17 19">
        <name>Mn(2+)</name>
        <dbReference type="ChEBI" id="CHEBI:29035"/>
    </cofactor>
</comment>
<evidence type="ECO:0000256" key="13">
    <source>
        <dbReference type="ARBA" id="ARBA00023180"/>
    </source>
</evidence>
<evidence type="ECO:0000256" key="4">
    <source>
        <dbReference type="ARBA" id="ARBA00007706"/>
    </source>
</evidence>
<dbReference type="CDD" id="cd00218">
    <property type="entry name" value="GlcAT-I"/>
    <property type="match status" value="1"/>
</dbReference>
<dbReference type="Pfam" id="PF03360">
    <property type="entry name" value="Glyco_transf_43"/>
    <property type="match status" value="1"/>
</dbReference>
<feature type="binding site" evidence="17">
    <location>
        <position position="213"/>
    </location>
    <ligand>
        <name>Mn(2+)</name>
        <dbReference type="ChEBI" id="CHEBI:29035"/>
    </ligand>
</feature>
<keyword evidence="9 19" id="KW-0735">Signal-anchor</keyword>
<evidence type="ECO:0000256" key="7">
    <source>
        <dbReference type="ARBA" id="ARBA00022692"/>
    </source>
</evidence>
<evidence type="ECO:0000256" key="10">
    <source>
        <dbReference type="ARBA" id="ARBA00022989"/>
    </source>
</evidence>
<name>A0A1B6CXM4_9HEMI</name>
<sequence length="354" mass="40129">MKISNLSRSRKMWLLMVLAVCLVVLQYPIASSWLITNTGNLAGEMPQSNVQAVLDRIQLDHTLVSAVGEKVLREIVKQVGQQVIGDYCNIGGDSLPVEKKIQLQETKLPPLYIITPTYRRPEQIPELTRLAQTLMHVPKVQWLVIEDAQNKSQQITELLTRSGIPFEQLVAPMPEIYKKKKGSKPRGVSNRNKGLQWLRANSKTGVFYFADDDNTYDILLFEEMRYTKKVSMWPVGLCTKFGLSSPIVKNGTFLGFYDGWIAGRKFPVDMAGFAVNVEFLLKRPKASMPYKPGFEEDGFLKSLNLNIEDIELKAENCTKILVWHTQTKKNEPAAALDMSKYNNTNLVQLHNLIV</sequence>
<evidence type="ECO:0000256" key="16">
    <source>
        <dbReference type="PIRSR" id="PIRSR605027-1"/>
    </source>
</evidence>
<organism evidence="20">
    <name type="scientific">Clastoptera arizonana</name>
    <name type="common">Arizona spittle bug</name>
    <dbReference type="NCBI Taxonomy" id="38151"/>
    <lineage>
        <taxon>Eukaryota</taxon>
        <taxon>Metazoa</taxon>
        <taxon>Ecdysozoa</taxon>
        <taxon>Arthropoda</taxon>
        <taxon>Hexapoda</taxon>
        <taxon>Insecta</taxon>
        <taxon>Pterygota</taxon>
        <taxon>Neoptera</taxon>
        <taxon>Paraneoptera</taxon>
        <taxon>Hemiptera</taxon>
        <taxon>Auchenorrhyncha</taxon>
        <taxon>Cercopoidea</taxon>
        <taxon>Clastopteridae</taxon>
        <taxon>Clastoptera</taxon>
    </lineage>
</organism>
<accession>A0A1B6CXM4</accession>
<dbReference type="GO" id="GO:0015018">
    <property type="term" value="F:galactosylgalactosylxylosylprotein 3-beta-glucuronosyltransferase activity"/>
    <property type="evidence" value="ECO:0007669"/>
    <property type="project" value="UniProtKB-UniRule"/>
</dbReference>
<evidence type="ECO:0000256" key="14">
    <source>
        <dbReference type="ARBA" id="ARBA00023211"/>
    </source>
</evidence>
<comment type="similarity">
    <text evidence="4 19">Belongs to the glycosyltransferase 43 family.</text>
</comment>
<keyword evidence="11 19" id="KW-0333">Golgi apparatus</keyword>
<keyword evidence="13 18" id="KW-0325">Glycoprotein</keyword>
<feature type="active site" description="Proton donor/acceptor" evidence="16">
    <location>
        <position position="296"/>
    </location>
</feature>
<proteinExistence type="inferred from homology"/>
<protein>
    <recommendedName>
        <fullName evidence="5 19">Galactosylgalactosylxylosylprotein 3-beta-glucuronosyltransferase</fullName>
        <ecNumber evidence="5 19">2.4.1.135</ecNumber>
    </recommendedName>
</protein>
<comment type="catalytic activity">
    <reaction evidence="15 19">
        <text>3-O-(beta-D-galactosyl-(1-&gt;3)-beta-D-galactosyl-(1-&gt;4)-beta-D-xylosyl)-L-seryl-[protein] + UDP-alpha-D-glucuronate = 3-O-(beta-D-GlcA-(1-&gt;3)-beta-D-Gal-(1-&gt;3)-beta-D-Gal-(1-&gt;4)-beta-D-Xyl)-L-seryl-[protein] + UDP + H(+)</text>
        <dbReference type="Rhea" id="RHEA:24168"/>
        <dbReference type="Rhea" id="RHEA-COMP:12571"/>
        <dbReference type="Rhea" id="RHEA-COMP:12573"/>
        <dbReference type="ChEBI" id="CHEBI:15378"/>
        <dbReference type="ChEBI" id="CHEBI:58052"/>
        <dbReference type="ChEBI" id="CHEBI:58223"/>
        <dbReference type="ChEBI" id="CHEBI:132090"/>
        <dbReference type="ChEBI" id="CHEBI:132093"/>
        <dbReference type="EC" id="2.4.1.135"/>
    </reaction>
</comment>
<evidence type="ECO:0000256" key="9">
    <source>
        <dbReference type="ARBA" id="ARBA00022968"/>
    </source>
</evidence>
<reference evidence="20" key="1">
    <citation type="submission" date="2015-12" db="EMBL/GenBank/DDBJ databases">
        <title>De novo transcriptome assembly of four potential Pierce s Disease insect vectors from Arizona vineyards.</title>
        <authorList>
            <person name="Tassone E.E."/>
        </authorList>
    </citation>
    <scope>NUCLEOTIDE SEQUENCE</scope>
</reference>
<keyword evidence="12" id="KW-0472">Membrane</keyword>
<evidence type="ECO:0000256" key="5">
    <source>
        <dbReference type="ARBA" id="ARBA00012641"/>
    </source>
</evidence>
<dbReference type="EC" id="2.4.1.135" evidence="5 19"/>
<dbReference type="GO" id="GO:0000139">
    <property type="term" value="C:Golgi membrane"/>
    <property type="evidence" value="ECO:0007669"/>
    <property type="project" value="UniProtKB-SubCell"/>
</dbReference>
<evidence type="ECO:0000256" key="18">
    <source>
        <dbReference type="PIRSR" id="PIRSR605027-6"/>
    </source>
</evidence>
<dbReference type="EMBL" id="GEDC01019223">
    <property type="protein sequence ID" value="JAS18075.1"/>
    <property type="molecule type" value="Transcribed_RNA"/>
</dbReference>
<dbReference type="PANTHER" id="PTHR10896">
    <property type="entry name" value="GALACTOSYLGALACTOSYLXYLOSYLPROTEIN 3-BETA-GLUCURONOSYLTRANSFERASE BETA-1,3-GLUCURONYLTRANSFERASE"/>
    <property type="match status" value="1"/>
</dbReference>
<evidence type="ECO:0000256" key="3">
    <source>
        <dbReference type="ARBA" id="ARBA00004922"/>
    </source>
</evidence>
<keyword evidence="6 19" id="KW-0808">Transferase</keyword>